<dbReference type="CDD" id="cd04730">
    <property type="entry name" value="NPD_like"/>
    <property type="match status" value="1"/>
</dbReference>
<dbReference type="PANTHER" id="PTHR42747:SF3">
    <property type="entry name" value="NITRONATE MONOOXYGENASE-RELATED"/>
    <property type="match status" value="1"/>
</dbReference>
<evidence type="ECO:0000256" key="2">
    <source>
        <dbReference type="ARBA" id="ARBA00009881"/>
    </source>
</evidence>
<evidence type="ECO:0000256" key="7">
    <source>
        <dbReference type="ARBA" id="ARBA00023002"/>
    </source>
</evidence>
<keyword evidence="8" id="KW-0503">Monooxygenase</keyword>
<evidence type="ECO:0000313" key="12">
    <source>
        <dbReference type="EMBL" id="KUZ90974.1"/>
    </source>
</evidence>
<evidence type="ECO:0000256" key="3">
    <source>
        <dbReference type="ARBA" id="ARBA00022575"/>
    </source>
</evidence>
<dbReference type="GO" id="GO:0018580">
    <property type="term" value="F:nitronate monooxygenase activity"/>
    <property type="evidence" value="ECO:0007669"/>
    <property type="project" value="InterPro"/>
</dbReference>
<evidence type="ECO:0000256" key="5">
    <source>
        <dbReference type="ARBA" id="ARBA00022643"/>
    </source>
</evidence>
<keyword evidence="3" id="KW-0216">Detoxification</keyword>
<dbReference type="GO" id="GO:0051213">
    <property type="term" value="F:dioxygenase activity"/>
    <property type="evidence" value="ECO:0007669"/>
    <property type="project" value="UniProtKB-KW"/>
</dbReference>
<dbReference type="GO" id="GO:0000166">
    <property type="term" value="F:nucleotide binding"/>
    <property type="evidence" value="ECO:0007669"/>
    <property type="project" value="UniProtKB-KW"/>
</dbReference>
<dbReference type="InterPro" id="IPR013785">
    <property type="entry name" value="Aldolase_TIM"/>
</dbReference>
<evidence type="ECO:0000256" key="6">
    <source>
        <dbReference type="ARBA" id="ARBA00022741"/>
    </source>
</evidence>
<keyword evidence="7" id="KW-0560">Oxidoreductase</keyword>
<comment type="similarity">
    <text evidence="2">Belongs to the nitronate monooxygenase family. NMO class I subfamily.</text>
</comment>
<dbReference type="SUPFAM" id="SSF51412">
    <property type="entry name" value="Inosine monophosphate dehydrogenase (IMPDH)"/>
    <property type="match status" value="1"/>
</dbReference>
<dbReference type="GO" id="GO:0009636">
    <property type="term" value="P:response to toxic substance"/>
    <property type="evidence" value="ECO:0007669"/>
    <property type="project" value="UniProtKB-KW"/>
</dbReference>
<dbReference type="EMBL" id="LOTN01000025">
    <property type="protein sequence ID" value="KUZ90974.1"/>
    <property type="molecule type" value="Genomic_DNA"/>
</dbReference>
<dbReference type="InterPro" id="IPR004136">
    <property type="entry name" value="NMO"/>
</dbReference>
<proteinExistence type="inferred from homology"/>
<keyword evidence="4" id="KW-0285">Flavoprotein</keyword>
<comment type="cofactor">
    <cofactor evidence="1">
        <name>FMN</name>
        <dbReference type="ChEBI" id="CHEBI:58210"/>
    </cofactor>
</comment>
<comment type="catalytic activity">
    <reaction evidence="10">
        <text>3 propionate 3-nitronate + 3 O2 + H2O = 3 3-oxopropanoate + 2 nitrate + nitrite + H2O2 + 3 H(+)</text>
        <dbReference type="Rhea" id="RHEA:57332"/>
        <dbReference type="ChEBI" id="CHEBI:15377"/>
        <dbReference type="ChEBI" id="CHEBI:15378"/>
        <dbReference type="ChEBI" id="CHEBI:15379"/>
        <dbReference type="ChEBI" id="CHEBI:16240"/>
        <dbReference type="ChEBI" id="CHEBI:16301"/>
        <dbReference type="ChEBI" id="CHEBI:17632"/>
        <dbReference type="ChEBI" id="CHEBI:33190"/>
        <dbReference type="ChEBI" id="CHEBI:136067"/>
    </reaction>
</comment>
<evidence type="ECO:0000256" key="10">
    <source>
        <dbReference type="ARBA" id="ARBA00049401"/>
    </source>
</evidence>
<evidence type="ECO:0000256" key="9">
    <source>
        <dbReference type="ARBA" id="ARBA00031155"/>
    </source>
</evidence>
<dbReference type="Gene3D" id="3.20.20.70">
    <property type="entry name" value="Aldolase class I"/>
    <property type="match status" value="1"/>
</dbReference>
<dbReference type="AlphaFoldDB" id="A0A102JZT5"/>
<dbReference type="FunFam" id="3.20.20.70:FF:000154">
    <property type="entry name" value="Probable nitronate monooxygenase"/>
    <property type="match status" value="1"/>
</dbReference>
<organism evidence="12 13">
    <name type="scientific">Burkholderia ubonensis</name>
    <dbReference type="NCBI Taxonomy" id="101571"/>
    <lineage>
        <taxon>Bacteria</taxon>
        <taxon>Pseudomonadati</taxon>
        <taxon>Pseudomonadota</taxon>
        <taxon>Betaproteobacteria</taxon>
        <taxon>Burkholderiales</taxon>
        <taxon>Burkholderiaceae</taxon>
        <taxon>Burkholderia</taxon>
        <taxon>Burkholderia cepacia complex</taxon>
    </lineage>
</organism>
<evidence type="ECO:0000313" key="13">
    <source>
        <dbReference type="Proteomes" id="UP000065521"/>
    </source>
</evidence>
<evidence type="ECO:0000256" key="4">
    <source>
        <dbReference type="ARBA" id="ARBA00022630"/>
    </source>
</evidence>
<dbReference type="RefSeq" id="WP_059633087.1">
    <property type="nucleotide sequence ID" value="NZ_JBGRUS010000002.1"/>
</dbReference>
<keyword evidence="6" id="KW-0547">Nucleotide-binding</keyword>
<evidence type="ECO:0000256" key="11">
    <source>
        <dbReference type="ARBA" id="ARBA00067136"/>
    </source>
</evidence>
<gene>
    <name evidence="12" type="ORF">WI38_13215</name>
</gene>
<dbReference type="Proteomes" id="UP000065521">
    <property type="component" value="Unassembled WGS sequence"/>
</dbReference>
<keyword evidence="12" id="KW-0223">Dioxygenase</keyword>
<accession>A0A102JZT5</accession>
<dbReference type="PANTHER" id="PTHR42747">
    <property type="entry name" value="NITRONATE MONOOXYGENASE-RELATED"/>
    <property type="match status" value="1"/>
</dbReference>
<evidence type="ECO:0000256" key="1">
    <source>
        <dbReference type="ARBA" id="ARBA00001917"/>
    </source>
</evidence>
<reference evidence="12 13" key="1">
    <citation type="submission" date="2015-11" db="EMBL/GenBank/DDBJ databases">
        <title>Expanding the genomic diversity of Burkholderia species for the development of highly accurate diagnostics.</title>
        <authorList>
            <person name="Sahl J."/>
            <person name="Keim P."/>
            <person name="Wagner D."/>
        </authorList>
    </citation>
    <scope>NUCLEOTIDE SEQUENCE [LARGE SCALE GENOMIC DNA]</scope>
    <source>
        <strain evidence="12 13">RF32-BP4</strain>
    </source>
</reference>
<sequence>MNDSTENRTLLRTLGIRVPIVQAPMAGVSTPALAAAVSNAGGLGSLGVGATNADGARKMIRDTRVLTDRPFNINVFCHRPARGDAAVERAWLDWLAPAFREYGATPPASLSEIYTSFVEDGAMQAMLVEEKPAVVSFHFGLPSADVIAALKRAGITLFAAATNLDEARQIAAAGIDAIVAQGIEAGGHRGVFDSTAHDDRYGTFALTRLIVRECPLPVIAAGGIMDGEGIAAALALGAQAAQLGTAFVACPETSIDDGYRRAILGDAARRTTFTSAISGRIARGIVNRLTALGDDPHAPSVPAYPIAYDAGKALHAAAKAKGEFGYGAQWAGQAAPLVRSLPAAELFVTLERETRAAIDRLQHALDS</sequence>
<comment type="caution">
    <text evidence="12">The sequence shown here is derived from an EMBL/GenBank/DDBJ whole genome shotgun (WGS) entry which is preliminary data.</text>
</comment>
<dbReference type="Pfam" id="PF03060">
    <property type="entry name" value="NMO"/>
    <property type="match status" value="1"/>
</dbReference>
<evidence type="ECO:0000256" key="8">
    <source>
        <dbReference type="ARBA" id="ARBA00023033"/>
    </source>
</evidence>
<keyword evidence="5" id="KW-0288">FMN</keyword>
<protein>
    <recommendedName>
        <fullName evidence="11">Nitronate monooxygenase</fullName>
    </recommendedName>
    <alternativeName>
        <fullName evidence="9">Propionate 3-nitronate monooxygenase</fullName>
    </alternativeName>
</protein>
<name>A0A102JZT5_9BURK</name>